<dbReference type="Proteomes" id="UP001055439">
    <property type="component" value="Chromosome 5"/>
</dbReference>
<reference evidence="2" key="1">
    <citation type="submission" date="2022-05" db="EMBL/GenBank/DDBJ databases">
        <title>The Musa troglodytarum L. genome provides insights into the mechanism of non-climacteric behaviour and enrichment of carotenoids.</title>
        <authorList>
            <person name="Wang J."/>
        </authorList>
    </citation>
    <scope>NUCLEOTIDE SEQUENCE</scope>
    <source>
        <tissue evidence="2">Leaf</tissue>
    </source>
</reference>
<protein>
    <submittedName>
        <fullName evidence="2">PPR repeat</fullName>
    </submittedName>
</protein>
<keyword evidence="3" id="KW-1185">Reference proteome</keyword>
<evidence type="ECO:0000313" key="2">
    <source>
        <dbReference type="EMBL" id="URE01542.1"/>
    </source>
</evidence>
<feature type="region of interest" description="Disordered" evidence="1">
    <location>
        <begin position="30"/>
        <end position="80"/>
    </location>
</feature>
<name>A0A9E7FW80_9LILI</name>
<dbReference type="AlphaFoldDB" id="A0A9E7FW80"/>
<evidence type="ECO:0000313" key="3">
    <source>
        <dbReference type="Proteomes" id="UP001055439"/>
    </source>
</evidence>
<evidence type="ECO:0000256" key="1">
    <source>
        <dbReference type="SAM" id="MobiDB-lite"/>
    </source>
</evidence>
<dbReference type="EMBL" id="CP097507">
    <property type="protein sequence ID" value="URE01542.1"/>
    <property type="molecule type" value="Genomic_DNA"/>
</dbReference>
<dbReference type="OrthoDB" id="185373at2759"/>
<sequence>MGFLWFDEAAWHRAGAEALRLCGRRVGEGRPVGGGGEVRGGDADGARRGHTGSSVGGMQSARRHGGRRQSVEENDEDAPGEEWLLRELSKHVCGCGQIQ</sequence>
<gene>
    <name evidence="2" type="ORF">MUK42_19658</name>
</gene>
<organism evidence="2 3">
    <name type="scientific">Musa troglodytarum</name>
    <name type="common">fe'i banana</name>
    <dbReference type="NCBI Taxonomy" id="320322"/>
    <lineage>
        <taxon>Eukaryota</taxon>
        <taxon>Viridiplantae</taxon>
        <taxon>Streptophyta</taxon>
        <taxon>Embryophyta</taxon>
        <taxon>Tracheophyta</taxon>
        <taxon>Spermatophyta</taxon>
        <taxon>Magnoliopsida</taxon>
        <taxon>Liliopsida</taxon>
        <taxon>Zingiberales</taxon>
        <taxon>Musaceae</taxon>
        <taxon>Musa</taxon>
    </lineage>
</organism>
<proteinExistence type="predicted"/>
<accession>A0A9E7FW80</accession>